<name>A0A8H4NPA9_9HYPO</name>
<keyword evidence="9" id="KW-0732">Signal</keyword>
<dbReference type="InterPro" id="IPR013112">
    <property type="entry name" value="FAD-bd_8"/>
</dbReference>
<evidence type="ECO:0000259" key="10">
    <source>
        <dbReference type="PROSITE" id="PS51384"/>
    </source>
</evidence>
<dbReference type="InterPro" id="IPR039261">
    <property type="entry name" value="FNR_nucleotide-bd"/>
</dbReference>
<evidence type="ECO:0000256" key="8">
    <source>
        <dbReference type="SAM" id="Phobius"/>
    </source>
</evidence>
<comment type="caution">
    <text evidence="11">The sequence shown here is derived from an EMBL/GenBank/DDBJ whole genome shotgun (WGS) entry which is preliminary data.</text>
</comment>
<feature type="chain" id="PRO_5034059731" evidence="9">
    <location>
        <begin position="19"/>
        <end position="682"/>
    </location>
</feature>
<feature type="transmembrane region" description="Helical" evidence="8">
    <location>
        <begin position="378"/>
        <end position="398"/>
    </location>
</feature>
<dbReference type="Gene3D" id="3.40.50.80">
    <property type="entry name" value="Nucleotide-binding domain of ferredoxin-NADP reductase (FNR) module"/>
    <property type="match status" value="1"/>
</dbReference>
<accession>A0A8H4NPA9</accession>
<feature type="transmembrane region" description="Helical" evidence="8">
    <location>
        <begin position="273"/>
        <end position="291"/>
    </location>
</feature>
<evidence type="ECO:0000256" key="9">
    <source>
        <dbReference type="SAM" id="SignalP"/>
    </source>
</evidence>
<comment type="subcellular location">
    <subcellularLocation>
        <location evidence="1">Membrane</location>
        <topology evidence="1">Multi-pass membrane protein</topology>
    </subcellularLocation>
</comment>
<keyword evidence="6 8" id="KW-0472">Membrane</keyword>
<dbReference type="OrthoDB" id="167398at2759"/>
<protein>
    <submittedName>
        <fullName evidence="11">Ferric reductase Fre2p</fullName>
    </submittedName>
</protein>
<dbReference type="InterPro" id="IPR013130">
    <property type="entry name" value="Fe3_Rdtase_TM_dom"/>
</dbReference>
<keyword evidence="4 8" id="KW-1133">Transmembrane helix</keyword>
<keyword evidence="2" id="KW-0813">Transport</keyword>
<dbReference type="PANTHER" id="PTHR32361:SF9">
    <property type="entry name" value="FERRIC REDUCTASE TRANSMEMBRANE COMPONENT 3-RELATED"/>
    <property type="match status" value="1"/>
</dbReference>
<dbReference type="GO" id="GO:0015677">
    <property type="term" value="P:copper ion import"/>
    <property type="evidence" value="ECO:0007669"/>
    <property type="project" value="TreeGrafter"/>
</dbReference>
<feature type="transmembrane region" description="Helical" evidence="8">
    <location>
        <begin position="172"/>
        <end position="194"/>
    </location>
</feature>
<dbReference type="EMBL" id="JAADJF010000234">
    <property type="protein sequence ID" value="KAF4432592.1"/>
    <property type="molecule type" value="Genomic_DNA"/>
</dbReference>
<evidence type="ECO:0000256" key="3">
    <source>
        <dbReference type="ARBA" id="ARBA00022692"/>
    </source>
</evidence>
<evidence type="ECO:0000256" key="6">
    <source>
        <dbReference type="ARBA" id="ARBA00023136"/>
    </source>
</evidence>
<dbReference type="Pfam" id="PF08022">
    <property type="entry name" value="FAD_binding_8"/>
    <property type="match status" value="1"/>
</dbReference>
<feature type="transmembrane region" description="Helical" evidence="8">
    <location>
        <begin position="235"/>
        <end position="252"/>
    </location>
</feature>
<dbReference type="CDD" id="cd06186">
    <property type="entry name" value="NOX_Duox_like_FAD_NADP"/>
    <property type="match status" value="1"/>
</dbReference>
<evidence type="ECO:0000256" key="5">
    <source>
        <dbReference type="ARBA" id="ARBA00023065"/>
    </source>
</evidence>
<keyword evidence="7" id="KW-0325">Glycoprotein</keyword>
<keyword evidence="12" id="KW-1185">Reference proteome</keyword>
<evidence type="ECO:0000256" key="4">
    <source>
        <dbReference type="ARBA" id="ARBA00022989"/>
    </source>
</evidence>
<dbReference type="PANTHER" id="PTHR32361">
    <property type="entry name" value="FERRIC/CUPRIC REDUCTASE TRANSMEMBRANE COMPONENT"/>
    <property type="match status" value="1"/>
</dbReference>
<evidence type="ECO:0000313" key="11">
    <source>
        <dbReference type="EMBL" id="KAF4432592.1"/>
    </source>
</evidence>
<evidence type="ECO:0000313" key="12">
    <source>
        <dbReference type="Proteomes" id="UP000536711"/>
    </source>
</evidence>
<gene>
    <name evidence="11" type="ORF">FACUT_8355</name>
</gene>
<dbReference type="GO" id="GO:0006879">
    <property type="term" value="P:intracellular iron ion homeostasis"/>
    <property type="evidence" value="ECO:0007669"/>
    <property type="project" value="TreeGrafter"/>
</dbReference>
<organism evidence="11 12">
    <name type="scientific">Fusarium acutatum</name>
    <dbReference type="NCBI Taxonomy" id="78861"/>
    <lineage>
        <taxon>Eukaryota</taxon>
        <taxon>Fungi</taxon>
        <taxon>Dikarya</taxon>
        <taxon>Ascomycota</taxon>
        <taxon>Pezizomycotina</taxon>
        <taxon>Sordariomycetes</taxon>
        <taxon>Hypocreomycetidae</taxon>
        <taxon>Hypocreales</taxon>
        <taxon>Nectriaceae</taxon>
        <taxon>Fusarium</taxon>
        <taxon>Fusarium fujikuroi species complex</taxon>
    </lineage>
</organism>
<dbReference type="Pfam" id="PF01794">
    <property type="entry name" value="Ferric_reduct"/>
    <property type="match status" value="1"/>
</dbReference>
<keyword evidence="3 8" id="KW-0812">Transmembrane</keyword>
<evidence type="ECO:0000256" key="2">
    <source>
        <dbReference type="ARBA" id="ARBA00022448"/>
    </source>
</evidence>
<dbReference type="GO" id="GO:0000293">
    <property type="term" value="F:ferric-chelate reductase activity"/>
    <property type="evidence" value="ECO:0007669"/>
    <property type="project" value="TreeGrafter"/>
</dbReference>
<feature type="transmembrane region" description="Helical" evidence="8">
    <location>
        <begin position="349"/>
        <end position="371"/>
    </location>
</feature>
<dbReference type="SUPFAM" id="SSF52343">
    <property type="entry name" value="Ferredoxin reductase-like, C-terminal NADP-linked domain"/>
    <property type="match status" value="1"/>
</dbReference>
<dbReference type="Proteomes" id="UP000536711">
    <property type="component" value="Unassembled WGS sequence"/>
</dbReference>
<keyword evidence="5" id="KW-0406">Ion transport</keyword>
<reference evidence="11 12" key="1">
    <citation type="submission" date="2020-01" db="EMBL/GenBank/DDBJ databases">
        <title>Identification and distribution of gene clusters putatively required for synthesis of sphingolipid metabolism inhibitors in phylogenetically diverse species of the filamentous fungus Fusarium.</title>
        <authorList>
            <person name="Kim H.-S."/>
            <person name="Busman M."/>
            <person name="Brown D.W."/>
            <person name="Divon H."/>
            <person name="Uhlig S."/>
            <person name="Proctor R.H."/>
        </authorList>
    </citation>
    <scope>NUCLEOTIDE SEQUENCE [LARGE SCALE GENOMIC DNA]</scope>
    <source>
        <strain evidence="11 12">NRRL 13308</strain>
    </source>
</reference>
<dbReference type="GO" id="GO:0006826">
    <property type="term" value="P:iron ion transport"/>
    <property type="evidence" value="ECO:0007669"/>
    <property type="project" value="TreeGrafter"/>
</dbReference>
<dbReference type="GO" id="GO:0005886">
    <property type="term" value="C:plasma membrane"/>
    <property type="evidence" value="ECO:0007669"/>
    <property type="project" value="TreeGrafter"/>
</dbReference>
<sequence length="682" mass="76216">MRILLVALLSLLASSANAYKTGLMGYGQSWYDPPCAYACRAVIGSAPLDCPSMDHHSTGASEHSHGGSPMAPCIATNGDFLRTLAYCLSTRCADISPSKLEAYWAQQATGDKTVSAEWTYGAALANVTAPPKRTYTAGDTLNYTALIADADYQYQYDFNVFFDWEEAVQSTYVIVLISVGVATPVFFSALAYFPFVTQATDKIKPYLIYPSFFRGFNIRPLPYLLDNVPTMDQGLWIAMFILLNIILGAVSYKNFPYPNPWGFTKSAELLAYVGYRTGHISFALLPLTVLFSSRNNILLWITDWPFSTFLVLHRWVARLCALHAIVHSITLLAAYVSLGTYYTDVHKPYWIWGMVGTLCLVLLLVQSILWFRRASYEVFLVLHILLAAFVVIGCWYHIYFWKPFSGVYELWIYMVCAVWFFDRFFRVLRVAKNGIRRASVIELSDEIVRLDIPGVRWLSAPGYHAYIYLPTLQPLLPWQNHPFSITNTSLLQKVSTSEQASSHSGDLEMSQKIPQVAISHSVAGTDSISLYIKKHKGTTSLLRKHSNLPVLLEGPYRGNITRDVLKCDRLLLIAGGIGITGILSWTRAHVNVKLAWSLKETSRSLLQDLEPALSEIADKVISVGERLDVTALLEHEVEAGWKRIGVVVCGPPGLCDTTRSVVVSVGRASEVVFELEVDAFSW</sequence>
<proteinExistence type="predicted"/>
<dbReference type="PROSITE" id="PS51384">
    <property type="entry name" value="FAD_FR"/>
    <property type="match status" value="1"/>
</dbReference>
<dbReference type="InterPro" id="IPR017927">
    <property type="entry name" value="FAD-bd_FR_type"/>
</dbReference>
<dbReference type="AlphaFoldDB" id="A0A8H4NPA9"/>
<dbReference type="SFLD" id="SFLDG01168">
    <property type="entry name" value="Ferric_reductase_subgroup_(FRE"/>
    <property type="match status" value="1"/>
</dbReference>
<dbReference type="SFLD" id="SFLDS00052">
    <property type="entry name" value="Ferric_Reductase_Domain"/>
    <property type="match status" value="1"/>
</dbReference>
<feature type="transmembrane region" description="Helical" evidence="8">
    <location>
        <begin position="410"/>
        <end position="428"/>
    </location>
</feature>
<evidence type="ECO:0000256" key="7">
    <source>
        <dbReference type="ARBA" id="ARBA00023180"/>
    </source>
</evidence>
<evidence type="ECO:0000256" key="1">
    <source>
        <dbReference type="ARBA" id="ARBA00004141"/>
    </source>
</evidence>
<dbReference type="InterPro" id="IPR051410">
    <property type="entry name" value="Ferric/Cupric_Reductase"/>
</dbReference>
<feature type="signal peptide" evidence="9">
    <location>
        <begin position="1"/>
        <end position="18"/>
    </location>
</feature>
<feature type="domain" description="FAD-binding FR-type" evidence="10">
    <location>
        <begin position="417"/>
        <end position="562"/>
    </location>
</feature>